<dbReference type="EMBL" id="CP047045">
    <property type="protein sequence ID" value="QGZ93677.1"/>
    <property type="molecule type" value="Genomic_DNA"/>
</dbReference>
<sequence length="318" mass="36029">MVLKDLAGYVPAMTKPIRPTRGLPPLNPLRAFEAAARHRSFTHAADELCVTQGAISRSVRTLEDFFGVPLFERTGNGLALNDKSEKLAASLTEVFGMLNDATSEFLGNKSSPILTVWCYTSFAIGYLIPHLPEFKLHHPQIKVRLASGTDSMEFSEDQIDVRIRYGRGHWKGYESTLLFKEELRPVCSPKLLDPKKRPYNVDILRALTLLHQDLRRNDWPEWLELAGAVNLRPHDNLMFDELSVAYQGAIAGLGVVIAQRAYFRRELETGQLFEPFDHVLHRDLGYYVTIPSERRVNPQAIAFRDWLVNTLQESLSAA</sequence>
<dbReference type="AlphaFoldDB" id="A0A6I6MLT4"/>
<dbReference type="GO" id="GO:0043565">
    <property type="term" value="F:sequence-specific DNA binding"/>
    <property type="evidence" value="ECO:0007669"/>
    <property type="project" value="TreeGrafter"/>
</dbReference>
<dbReference type="Proteomes" id="UP000431269">
    <property type="component" value="Chromosome"/>
</dbReference>
<feature type="domain" description="HTH lysR-type" evidence="5">
    <location>
        <begin position="24"/>
        <end position="81"/>
    </location>
</feature>
<dbReference type="Gene3D" id="3.40.190.10">
    <property type="entry name" value="Periplasmic binding protein-like II"/>
    <property type="match status" value="2"/>
</dbReference>
<evidence type="ECO:0000313" key="7">
    <source>
        <dbReference type="Proteomes" id="UP000431269"/>
    </source>
</evidence>
<keyword evidence="7" id="KW-1185">Reference proteome</keyword>
<protein>
    <submittedName>
        <fullName evidence="6">Gcv operon activator</fullName>
    </submittedName>
</protein>
<keyword evidence="2" id="KW-0805">Transcription regulation</keyword>
<dbReference type="SUPFAM" id="SSF46785">
    <property type="entry name" value="Winged helix' DNA-binding domain"/>
    <property type="match status" value="1"/>
</dbReference>
<evidence type="ECO:0000256" key="1">
    <source>
        <dbReference type="ARBA" id="ARBA00009437"/>
    </source>
</evidence>
<organism evidence="6 7">
    <name type="scientific">Terricaulis silvestris</name>
    <dbReference type="NCBI Taxonomy" id="2686094"/>
    <lineage>
        <taxon>Bacteria</taxon>
        <taxon>Pseudomonadati</taxon>
        <taxon>Pseudomonadota</taxon>
        <taxon>Alphaproteobacteria</taxon>
        <taxon>Caulobacterales</taxon>
        <taxon>Caulobacteraceae</taxon>
        <taxon>Terricaulis</taxon>
    </lineage>
</organism>
<dbReference type="GO" id="GO:0003700">
    <property type="term" value="F:DNA-binding transcription factor activity"/>
    <property type="evidence" value="ECO:0007669"/>
    <property type="project" value="InterPro"/>
</dbReference>
<name>A0A6I6MLT4_9CAUL</name>
<dbReference type="GO" id="GO:0006351">
    <property type="term" value="P:DNA-templated transcription"/>
    <property type="evidence" value="ECO:0007669"/>
    <property type="project" value="TreeGrafter"/>
</dbReference>
<dbReference type="SUPFAM" id="SSF53850">
    <property type="entry name" value="Periplasmic binding protein-like II"/>
    <property type="match status" value="1"/>
</dbReference>
<dbReference type="InterPro" id="IPR058163">
    <property type="entry name" value="LysR-type_TF_proteobact-type"/>
</dbReference>
<accession>A0A6I6MLT4</accession>
<proteinExistence type="inferred from homology"/>
<dbReference type="PANTHER" id="PTHR30537:SF74">
    <property type="entry name" value="HTH-TYPE TRANSCRIPTIONAL REGULATOR TRPI"/>
    <property type="match status" value="1"/>
</dbReference>
<evidence type="ECO:0000313" key="6">
    <source>
        <dbReference type="EMBL" id="QGZ93677.1"/>
    </source>
</evidence>
<reference evidence="7" key="1">
    <citation type="submission" date="2019-12" db="EMBL/GenBank/DDBJ databases">
        <title>Complete genome of Terracaulis silvestris 0127_4.</title>
        <authorList>
            <person name="Vieira S."/>
            <person name="Riedel T."/>
            <person name="Sproer C."/>
            <person name="Pascual J."/>
            <person name="Boedeker C."/>
            <person name="Overmann J."/>
        </authorList>
    </citation>
    <scope>NUCLEOTIDE SEQUENCE [LARGE SCALE GENOMIC DNA]</scope>
    <source>
        <strain evidence="7">0127_4</strain>
    </source>
</reference>
<keyword evidence="3" id="KW-0238">DNA-binding</keyword>
<dbReference type="CDD" id="cd08432">
    <property type="entry name" value="PBP2_GcdR_TrpI_HvrB_AmpR_like"/>
    <property type="match status" value="1"/>
</dbReference>
<dbReference type="PROSITE" id="PS50931">
    <property type="entry name" value="HTH_LYSR"/>
    <property type="match status" value="1"/>
</dbReference>
<dbReference type="Gene3D" id="1.10.10.10">
    <property type="entry name" value="Winged helix-like DNA-binding domain superfamily/Winged helix DNA-binding domain"/>
    <property type="match status" value="1"/>
</dbReference>
<evidence type="ECO:0000256" key="4">
    <source>
        <dbReference type="ARBA" id="ARBA00023163"/>
    </source>
</evidence>
<dbReference type="KEGG" id="tsv:DSM104635_00489"/>
<dbReference type="PANTHER" id="PTHR30537">
    <property type="entry name" value="HTH-TYPE TRANSCRIPTIONAL REGULATOR"/>
    <property type="match status" value="1"/>
</dbReference>
<dbReference type="Pfam" id="PF00126">
    <property type="entry name" value="HTH_1"/>
    <property type="match status" value="1"/>
</dbReference>
<evidence type="ECO:0000259" key="5">
    <source>
        <dbReference type="PROSITE" id="PS50931"/>
    </source>
</evidence>
<evidence type="ECO:0000256" key="2">
    <source>
        <dbReference type="ARBA" id="ARBA00023015"/>
    </source>
</evidence>
<comment type="similarity">
    <text evidence="1">Belongs to the LysR transcriptional regulatory family.</text>
</comment>
<evidence type="ECO:0000256" key="3">
    <source>
        <dbReference type="ARBA" id="ARBA00023125"/>
    </source>
</evidence>
<dbReference type="InterPro" id="IPR000847">
    <property type="entry name" value="LysR_HTH_N"/>
</dbReference>
<dbReference type="InterPro" id="IPR036388">
    <property type="entry name" value="WH-like_DNA-bd_sf"/>
</dbReference>
<dbReference type="InterPro" id="IPR005119">
    <property type="entry name" value="LysR_subst-bd"/>
</dbReference>
<dbReference type="Pfam" id="PF03466">
    <property type="entry name" value="LysR_substrate"/>
    <property type="match status" value="1"/>
</dbReference>
<keyword evidence="4" id="KW-0804">Transcription</keyword>
<gene>
    <name evidence="6" type="primary">gcvA_2</name>
    <name evidence="6" type="ORF">DSM104635_00489</name>
</gene>
<dbReference type="NCBIfam" id="NF008352">
    <property type="entry name" value="PRK11139.1"/>
    <property type="match status" value="1"/>
</dbReference>
<dbReference type="InterPro" id="IPR036390">
    <property type="entry name" value="WH_DNA-bd_sf"/>
</dbReference>
<dbReference type="PRINTS" id="PR00039">
    <property type="entry name" value="HTHLYSR"/>
</dbReference>